<dbReference type="PROSITE" id="PS00213">
    <property type="entry name" value="LIPOCALIN"/>
    <property type="match status" value="1"/>
</dbReference>
<dbReference type="InterPro" id="IPR022272">
    <property type="entry name" value="Lipocalin_CS"/>
</dbReference>
<comment type="caution">
    <text evidence="2">The sequence shown here is derived from an EMBL/GenBank/DDBJ whole genome shotgun (WGS) entry which is preliminary data.</text>
</comment>
<accession>A0A6G0YM57</accession>
<keyword evidence="3" id="KW-1185">Reference proteome</keyword>
<feature type="non-terminal residue" evidence="2">
    <location>
        <position position="1"/>
    </location>
</feature>
<dbReference type="AlphaFoldDB" id="A0A6G0YM57"/>
<gene>
    <name evidence="2" type="ORF">FWK35_00014251</name>
</gene>
<keyword evidence="1" id="KW-0472">Membrane</keyword>
<reference evidence="2 3" key="1">
    <citation type="submission" date="2019-08" db="EMBL/GenBank/DDBJ databases">
        <title>Whole genome of Aphis craccivora.</title>
        <authorList>
            <person name="Voronova N.V."/>
            <person name="Shulinski R.S."/>
            <person name="Bandarenka Y.V."/>
            <person name="Zhorov D.G."/>
            <person name="Warner D."/>
        </authorList>
    </citation>
    <scope>NUCLEOTIDE SEQUENCE [LARGE SCALE GENOMIC DNA]</scope>
    <source>
        <strain evidence="2">180601</strain>
        <tissue evidence="2">Whole Body</tissue>
    </source>
</reference>
<organism evidence="2 3">
    <name type="scientific">Aphis craccivora</name>
    <name type="common">Cowpea aphid</name>
    <dbReference type="NCBI Taxonomy" id="307492"/>
    <lineage>
        <taxon>Eukaryota</taxon>
        <taxon>Metazoa</taxon>
        <taxon>Ecdysozoa</taxon>
        <taxon>Arthropoda</taxon>
        <taxon>Hexapoda</taxon>
        <taxon>Insecta</taxon>
        <taxon>Pterygota</taxon>
        <taxon>Neoptera</taxon>
        <taxon>Paraneoptera</taxon>
        <taxon>Hemiptera</taxon>
        <taxon>Sternorrhyncha</taxon>
        <taxon>Aphidomorpha</taxon>
        <taxon>Aphidoidea</taxon>
        <taxon>Aphididae</taxon>
        <taxon>Aphidini</taxon>
        <taxon>Aphis</taxon>
        <taxon>Aphis</taxon>
    </lineage>
</organism>
<dbReference type="Proteomes" id="UP000478052">
    <property type="component" value="Unassembled WGS sequence"/>
</dbReference>
<dbReference type="OrthoDB" id="6622335at2759"/>
<feature type="transmembrane region" description="Helical" evidence="1">
    <location>
        <begin position="12"/>
        <end position="32"/>
    </location>
</feature>
<proteinExistence type="predicted"/>
<evidence type="ECO:0000256" key="1">
    <source>
        <dbReference type="SAM" id="Phobius"/>
    </source>
</evidence>
<evidence type="ECO:0008006" key="4">
    <source>
        <dbReference type="Google" id="ProtNLM"/>
    </source>
</evidence>
<keyword evidence="1" id="KW-0812">Transmembrane</keyword>
<name>A0A6G0YM57_APHCR</name>
<sequence>TQFIATVQTTHNLFSLFSAILIFLGGRCFYGINGEDQTQTEQPNTEEITDIAGRWYAVMATPCSDGGDCNLLTNNKVPCQCISADFLALQTAGFQVYMYAVNNATSKVTVDLGGASYVPPDNKKEVQGFIYSRATMEMSVIQKSPYGLSEDVHGIFYKFKMTIIGSNLEYKYMITTMSTDKVADATVVWSRVKAPGKATIWRQIVLHFKRLSMDIHKLNFINQLNCVYPTEAQCNEIFFC</sequence>
<protein>
    <recommendedName>
        <fullName evidence="4">Lipocalin/cytosolic fatty-acid binding domain-containing protein</fullName>
    </recommendedName>
</protein>
<evidence type="ECO:0000313" key="2">
    <source>
        <dbReference type="EMBL" id="KAF0758365.1"/>
    </source>
</evidence>
<keyword evidence="1" id="KW-1133">Transmembrane helix</keyword>
<dbReference type="EMBL" id="VUJU01003322">
    <property type="protein sequence ID" value="KAF0758365.1"/>
    <property type="molecule type" value="Genomic_DNA"/>
</dbReference>
<evidence type="ECO:0000313" key="3">
    <source>
        <dbReference type="Proteomes" id="UP000478052"/>
    </source>
</evidence>